<keyword evidence="3 6" id="KW-0378">Hydrolase</keyword>
<dbReference type="InterPro" id="IPR023827">
    <property type="entry name" value="Peptidase_S8_Asp-AS"/>
</dbReference>
<dbReference type="PROSITE" id="PS00138">
    <property type="entry name" value="SUBTILASE_SER"/>
    <property type="match status" value="1"/>
</dbReference>
<dbReference type="SUPFAM" id="SSF52025">
    <property type="entry name" value="PA domain"/>
    <property type="match status" value="1"/>
</dbReference>
<evidence type="ECO:0000256" key="2">
    <source>
        <dbReference type="ARBA" id="ARBA00022670"/>
    </source>
</evidence>
<dbReference type="PROSITE" id="PS00137">
    <property type="entry name" value="SUBTILASE_HIS"/>
    <property type="match status" value="1"/>
</dbReference>
<evidence type="ECO:0000256" key="6">
    <source>
        <dbReference type="PROSITE-ProRule" id="PRU01240"/>
    </source>
</evidence>
<dbReference type="EMBL" id="CP108313">
    <property type="protein sequence ID" value="WTW71762.1"/>
    <property type="molecule type" value="Genomic_DNA"/>
</dbReference>
<comment type="similarity">
    <text evidence="1 6 7">Belongs to the peptidase S8 family.</text>
</comment>
<dbReference type="InterPro" id="IPR022398">
    <property type="entry name" value="Peptidase_S8_His-AS"/>
</dbReference>
<dbReference type="GO" id="GO:0006508">
    <property type="term" value="P:proteolysis"/>
    <property type="evidence" value="ECO:0007669"/>
    <property type="project" value="UniProtKB-KW"/>
</dbReference>
<accession>A0AAU2VVU2</accession>
<keyword evidence="2 6" id="KW-0645">Protease</keyword>
<evidence type="ECO:0000256" key="1">
    <source>
        <dbReference type="ARBA" id="ARBA00011073"/>
    </source>
</evidence>
<feature type="chain" id="PRO_5043614840" evidence="8">
    <location>
        <begin position="35"/>
        <end position="1246"/>
    </location>
</feature>
<dbReference type="Pfam" id="PF00082">
    <property type="entry name" value="Peptidase_S8"/>
    <property type="match status" value="1"/>
</dbReference>
<feature type="active site" description="Charge relay system" evidence="5 6">
    <location>
        <position position="450"/>
    </location>
</feature>
<dbReference type="AlphaFoldDB" id="A0AAU2VVU2"/>
<evidence type="ECO:0000256" key="4">
    <source>
        <dbReference type="ARBA" id="ARBA00022825"/>
    </source>
</evidence>
<feature type="active site" description="Charge relay system" evidence="5 6">
    <location>
        <position position="246"/>
    </location>
</feature>
<evidence type="ECO:0000313" key="10">
    <source>
        <dbReference type="EMBL" id="WTW71762.1"/>
    </source>
</evidence>
<dbReference type="InterPro" id="IPR050131">
    <property type="entry name" value="Peptidase_S8_subtilisin-like"/>
</dbReference>
<dbReference type="InterPro" id="IPR036852">
    <property type="entry name" value="Peptidase_S8/S53_dom_sf"/>
</dbReference>
<dbReference type="SUPFAM" id="SSF52743">
    <property type="entry name" value="Subtilisin-like"/>
    <property type="match status" value="1"/>
</dbReference>
<evidence type="ECO:0000256" key="7">
    <source>
        <dbReference type="RuleBase" id="RU003355"/>
    </source>
</evidence>
<sequence>MTRPRRKLRYLPAATATALPLALSGALLVSPAAAADDAASTSGATTAVTASAGQAAHDITLVTGDVVHYTDRPGDQDDVTVDRAPGAHGGVSVQSYGHHTYVIPTEAMGLIAAGKLDAELFNVTGLVDMGYDDARSDGIPVIATAPSGRGAVAPAAPAGASQVRKLGGVDATAMKADAGHARAFWKDIAPSAAPKTRAFDADSGIGKLWLDRKVQAALSDSVAQVRAPEAWAKGLDGTGSKVAVLDTGIDDTHPDLKDVVAAEKSFVPGESADDGHGHGTHVASTIAGSGAASGGKEKGVAPGAKLYIGKVLSDTGGGAESGIIEGMEWARAQGVDVVSMSLGTNTSSDGTDPLSQAVDRLSADGGPLFVIAAGNNYTAGSIGSPGAAASALTVGAVDQRDGRAAFSSMGPVAHSYALKPDISAPGVSISAAAAHPADGAPMYQSMSGTSMATPHVAGGAAILHQAHPDWDADRIKNALMSTSKKLTGLTPYQQGTGRMDVTAAVESTIEAPGSVPTAAFKWPNADAAPADRTVTYRNTGTADVTLDLSLDTKSSTVSLPDSSVTVPAGGTAQATVRIDPTGLPASTAATGLSGQVTATDRATGQAVAHTAYALFKEPEAYDYTIELTGRDGKPANGTVALTYPGNAAPGFVAVYGSTTLRLPPRSYSAFGFLDVNGEGPDDLGMAMLVAPDIAVGPGGATAHLDATKARRVRAVTPRETENGQTVIQYRRSLTGGGALGSAFVLDKTYTDLYISPTAQAENGVQDLTVHWQLRQKALDATTGTGRTVELTGQDGTAHHDGHRILRTVYAGAGTPADYAGLNAKGRAVIVDRDTSSPEERARAAADAGAVMLITVDDQLGRLYETFGDSHGLTLASTGSADGARLVKEARTGFGILNLTEHRYPDYQYDLLQYQKGSIPDRDLVYSPDTADLARVDTSFYALRKDAGTREGLGHRLFSPAWGQGVGGTQKEGYPDERTDYITPVPAGLGVWNEDHRFTLSSLGADSVLEVAPGQTYAAGKRYPGDWFKPVNAPRFGEGLWRPSRTSNGLSWNVPAWSGGSDGHIARSPGGTASSELRRGDTVLSTGAYAGFYSGLPTAEQEFTLSLKADRGNGTWAASTSTDTTWTFRSAAPPQGTPKKEVPVLDLGYDVDTDLRGQVRAGSRVPLGLSSSSYTSGVTATGATLQVSYDDGKTWRPVTLKKSGDGMWRTTLSTPRHPGGWVSLRATAEGPDGLKVTQDVVRAFGLK</sequence>
<feature type="active site" description="Charge relay system" evidence="5 6">
    <location>
        <position position="278"/>
    </location>
</feature>
<keyword evidence="4 6" id="KW-0720">Serine protease</keyword>
<organism evidence="10">
    <name type="scientific">Streptomyces sp. NBC_00008</name>
    <dbReference type="NCBI Taxonomy" id="2903610"/>
    <lineage>
        <taxon>Bacteria</taxon>
        <taxon>Bacillati</taxon>
        <taxon>Actinomycetota</taxon>
        <taxon>Actinomycetes</taxon>
        <taxon>Kitasatosporales</taxon>
        <taxon>Streptomycetaceae</taxon>
        <taxon>Streptomyces</taxon>
    </lineage>
</organism>
<evidence type="ECO:0000256" key="8">
    <source>
        <dbReference type="SAM" id="SignalP"/>
    </source>
</evidence>
<dbReference type="Gene3D" id="2.60.40.10">
    <property type="entry name" value="Immunoglobulins"/>
    <property type="match status" value="1"/>
</dbReference>
<dbReference type="GO" id="GO:0005975">
    <property type="term" value="P:carbohydrate metabolic process"/>
    <property type="evidence" value="ECO:0007669"/>
    <property type="project" value="UniProtKB-ARBA"/>
</dbReference>
<dbReference type="Gene3D" id="3.40.50.200">
    <property type="entry name" value="Peptidase S8/S53 domain"/>
    <property type="match status" value="1"/>
</dbReference>
<dbReference type="PROSITE" id="PS00136">
    <property type="entry name" value="SUBTILASE_ASP"/>
    <property type="match status" value="1"/>
</dbReference>
<dbReference type="InterPro" id="IPR013783">
    <property type="entry name" value="Ig-like_fold"/>
</dbReference>
<gene>
    <name evidence="10" type="ORF">OG398_27630</name>
</gene>
<keyword evidence="8" id="KW-0732">Signal</keyword>
<dbReference type="InterPro" id="IPR015500">
    <property type="entry name" value="Peptidase_S8_subtilisin-rel"/>
</dbReference>
<dbReference type="GO" id="GO:0004252">
    <property type="term" value="F:serine-type endopeptidase activity"/>
    <property type="evidence" value="ECO:0007669"/>
    <property type="project" value="UniProtKB-UniRule"/>
</dbReference>
<evidence type="ECO:0000256" key="5">
    <source>
        <dbReference type="PIRSR" id="PIRSR615500-1"/>
    </source>
</evidence>
<dbReference type="InterPro" id="IPR023828">
    <property type="entry name" value="Peptidase_S8_Ser-AS"/>
</dbReference>
<reference evidence="10" key="1">
    <citation type="submission" date="2022-10" db="EMBL/GenBank/DDBJ databases">
        <title>The complete genomes of actinobacterial strains from the NBC collection.</title>
        <authorList>
            <person name="Joergensen T.S."/>
            <person name="Alvarez Arevalo M."/>
            <person name="Sterndorff E.B."/>
            <person name="Faurdal D."/>
            <person name="Vuksanovic O."/>
            <person name="Mourched A.-S."/>
            <person name="Charusanti P."/>
            <person name="Shaw S."/>
            <person name="Blin K."/>
            <person name="Weber T."/>
        </authorList>
    </citation>
    <scope>NUCLEOTIDE SEQUENCE</scope>
    <source>
        <strain evidence="10">NBC_00008</strain>
    </source>
</reference>
<dbReference type="Gene3D" id="3.50.30.30">
    <property type="match status" value="1"/>
</dbReference>
<feature type="signal peptide" evidence="8">
    <location>
        <begin position="1"/>
        <end position="34"/>
    </location>
</feature>
<feature type="domain" description="Peptidase S8/S53" evidence="9">
    <location>
        <begin position="237"/>
        <end position="495"/>
    </location>
</feature>
<dbReference type="PROSITE" id="PS51892">
    <property type="entry name" value="SUBTILASE"/>
    <property type="match status" value="1"/>
</dbReference>
<evidence type="ECO:0000256" key="3">
    <source>
        <dbReference type="ARBA" id="ARBA00022801"/>
    </source>
</evidence>
<proteinExistence type="inferred from homology"/>
<dbReference type="InterPro" id="IPR000209">
    <property type="entry name" value="Peptidase_S8/S53_dom"/>
</dbReference>
<name>A0AAU2VVU2_9ACTN</name>
<dbReference type="PANTHER" id="PTHR43806:SF65">
    <property type="entry name" value="SERINE PROTEASE APRX"/>
    <property type="match status" value="1"/>
</dbReference>
<protein>
    <submittedName>
        <fullName evidence="10">S8 family serine peptidase</fullName>
    </submittedName>
</protein>
<dbReference type="PANTHER" id="PTHR43806">
    <property type="entry name" value="PEPTIDASE S8"/>
    <property type="match status" value="1"/>
</dbReference>
<evidence type="ECO:0000259" key="9">
    <source>
        <dbReference type="Pfam" id="PF00082"/>
    </source>
</evidence>
<dbReference type="InterPro" id="IPR046450">
    <property type="entry name" value="PA_dom_sf"/>
</dbReference>
<dbReference type="PRINTS" id="PR00723">
    <property type="entry name" value="SUBTILISIN"/>
</dbReference>